<comment type="caution">
    <text evidence="2">The sequence shown here is derived from an EMBL/GenBank/DDBJ whole genome shotgun (WGS) entry which is preliminary data.</text>
</comment>
<protein>
    <submittedName>
        <fullName evidence="2">Uncharacterized protein</fullName>
    </submittedName>
</protein>
<gene>
    <name evidence="2" type="ORF">US65_C0048G0015</name>
</gene>
<name>A0A0G0HRQ5_9BACT</name>
<dbReference type="EMBL" id="LBTU01000048">
    <property type="protein sequence ID" value="KKQ45843.1"/>
    <property type="molecule type" value="Genomic_DNA"/>
</dbReference>
<proteinExistence type="predicted"/>
<feature type="transmembrane region" description="Helical" evidence="1">
    <location>
        <begin position="6"/>
        <end position="29"/>
    </location>
</feature>
<organism evidence="2 3">
    <name type="scientific">Candidatus Yanofskybacteria bacterium GW2011_GWC2_37_9</name>
    <dbReference type="NCBI Taxonomy" id="1619028"/>
    <lineage>
        <taxon>Bacteria</taxon>
        <taxon>Candidatus Yanofskyibacteriota</taxon>
    </lineage>
</organism>
<evidence type="ECO:0000313" key="2">
    <source>
        <dbReference type="EMBL" id="KKQ45843.1"/>
    </source>
</evidence>
<feature type="transmembrane region" description="Helical" evidence="1">
    <location>
        <begin position="41"/>
        <end position="60"/>
    </location>
</feature>
<sequence length="103" mass="11802">MQKRYWLRSGIMLGAIFSVLGYFLVVSNVSVPNHLSYLKDWFLGIPFFLSMLTGLGHIDIMNTGKIDFLAQISFLSITFLLYFIIGAFLGWLYGKIKNRNKSI</sequence>
<reference evidence="2 3" key="1">
    <citation type="journal article" date="2015" name="Nature">
        <title>rRNA introns, odd ribosomes, and small enigmatic genomes across a large radiation of phyla.</title>
        <authorList>
            <person name="Brown C.T."/>
            <person name="Hug L.A."/>
            <person name="Thomas B.C."/>
            <person name="Sharon I."/>
            <person name="Castelle C.J."/>
            <person name="Singh A."/>
            <person name="Wilkins M.J."/>
            <person name="Williams K.H."/>
            <person name="Banfield J.F."/>
        </authorList>
    </citation>
    <scope>NUCLEOTIDE SEQUENCE [LARGE SCALE GENOMIC DNA]</scope>
</reference>
<keyword evidence="1" id="KW-0812">Transmembrane</keyword>
<dbReference type="Proteomes" id="UP000034430">
    <property type="component" value="Unassembled WGS sequence"/>
</dbReference>
<dbReference type="AlphaFoldDB" id="A0A0G0HRQ5"/>
<accession>A0A0G0HRQ5</accession>
<keyword evidence="1" id="KW-0472">Membrane</keyword>
<keyword evidence="1" id="KW-1133">Transmembrane helix</keyword>
<evidence type="ECO:0000256" key="1">
    <source>
        <dbReference type="SAM" id="Phobius"/>
    </source>
</evidence>
<evidence type="ECO:0000313" key="3">
    <source>
        <dbReference type="Proteomes" id="UP000034430"/>
    </source>
</evidence>
<feature type="transmembrane region" description="Helical" evidence="1">
    <location>
        <begin position="72"/>
        <end position="93"/>
    </location>
</feature>